<evidence type="ECO:0000313" key="4">
    <source>
        <dbReference type="Proteomes" id="UP000318017"/>
    </source>
</evidence>
<keyword evidence="2" id="KW-0812">Transmembrane</keyword>
<gene>
    <name evidence="3" type="ORF">Q31a_53020</name>
</gene>
<evidence type="ECO:0000256" key="2">
    <source>
        <dbReference type="SAM" id="Phobius"/>
    </source>
</evidence>
<evidence type="ECO:0000313" key="3">
    <source>
        <dbReference type="EMBL" id="QDV26922.1"/>
    </source>
</evidence>
<accession>A0A518GE93</accession>
<keyword evidence="2" id="KW-1133">Transmembrane helix</keyword>
<dbReference type="RefSeq" id="WP_145083519.1">
    <property type="nucleotide sequence ID" value="NZ_CP036298.1"/>
</dbReference>
<feature type="transmembrane region" description="Helical" evidence="2">
    <location>
        <begin position="12"/>
        <end position="37"/>
    </location>
</feature>
<dbReference type="KEGG" id="ahel:Q31a_53020"/>
<dbReference type="EMBL" id="CP036298">
    <property type="protein sequence ID" value="QDV26922.1"/>
    <property type="molecule type" value="Genomic_DNA"/>
</dbReference>
<keyword evidence="2" id="KW-0472">Membrane</keyword>
<feature type="region of interest" description="Disordered" evidence="1">
    <location>
        <begin position="175"/>
        <end position="241"/>
    </location>
</feature>
<name>A0A518GE93_9BACT</name>
<keyword evidence="4" id="KW-1185">Reference proteome</keyword>
<feature type="compositionally biased region" description="Polar residues" evidence="1">
    <location>
        <begin position="229"/>
        <end position="241"/>
    </location>
</feature>
<dbReference type="Proteomes" id="UP000318017">
    <property type="component" value="Chromosome"/>
</dbReference>
<sequence length="283" mass="29637">MNGYPKQHNVIHLSIGAATAVALCAIIVGGSIIASAYQPATSEDSRPGVLPRLGVTGLAGSSDSMEAAYGPVNKGALNEAKQGLFDRVRARRASRMNSCCAPQPQAVQYVATRYVITGPGYSSNPVPLPSGLSQPVYRQPLNAPNCPTCPLEIAPSRSPSDIRGESIEDTYGPLNKAALGERKQSTVTSLLSEPGDVGELPSSLGPRVDPTTTLDRQPLYKPTEAEQPYLSTELPNPTNADGTMRVVTEAGILPPLERLPIVAAGIPDSPPVPATALRIVPSK</sequence>
<dbReference type="AlphaFoldDB" id="A0A518GE93"/>
<reference evidence="3 4" key="1">
    <citation type="submission" date="2019-02" db="EMBL/GenBank/DDBJ databases">
        <title>Deep-cultivation of Planctomycetes and their phenomic and genomic characterization uncovers novel biology.</title>
        <authorList>
            <person name="Wiegand S."/>
            <person name="Jogler M."/>
            <person name="Boedeker C."/>
            <person name="Pinto D."/>
            <person name="Vollmers J."/>
            <person name="Rivas-Marin E."/>
            <person name="Kohn T."/>
            <person name="Peeters S.H."/>
            <person name="Heuer A."/>
            <person name="Rast P."/>
            <person name="Oberbeckmann S."/>
            <person name="Bunk B."/>
            <person name="Jeske O."/>
            <person name="Meyerdierks A."/>
            <person name="Storesund J.E."/>
            <person name="Kallscheuer N."/>
            <person name="Luecker S."/>
            <person name="Lage O.M."/>
            <person name="Pohl T."/>
            <person name="Merkel B.J."/>
            <person name="Hornburger P."/>
            <person name="Mueller R.-W."/>
            <person name="Bruemmer F."/>
            <person name="Labrenz M."/>
            <person name="Spormann A.M."/>
            <person name="Op den Camp H."/>
            <person name="Overmann J."/>
            <person name="Amann R."/>
            <person name="Jetten M.S.M."/>
            <person name="Mascher T."/>
            <person name="Medema M.H."/>
            <person name="Devos D.P."/>
            <person name="Kaster A.-K."/>
            <person name="Ovreas L."/>
            <person name="Rohde M."/>
            <person name="Galperin M.Y."/>
            <person name="Jogler C."/>
        </authorList>
    </citation>
    <scope>NUCLEOTIDE SEQUENCE [LARGE SCALE GENOMIC DNA]</scope>
    <source>
        <strain evidence="3 4">Q31a</strain>
    </source>
</reference>
<proteinExistence type="predicted"/>
<evidence type="ECO:0000256" key="1">
    <source>
        <dbReference type="SAM" id="MobiDB-lite"/>
    </source>
</evidence>
<protein>
    <submittedName>
        <fullName evidence="3">Uncharacterized protein</fullName>
    </submittedName>
</protein>
<organism evidence="3 4">
    <name type="scientific">Aureliella helgolandensis</name>
    <dbReference type="NCBI Taxonomy" id="2527968"/>
    <lineage>
        <taxon>Bacteria</taxon>
        <taxon>Pseudomonadati</taxon>
        <taxon>Planctomycetota</taxon>
        <taxon>Planctomycetia</taxon>
        <taxon>Pirellulales</taxon>
        <taxon>Pirellulaceae</taxon>
        <taxon>Aureliella</taxon>
    </lineage>
</organism>